<dbReference type="EMBL" id="GGEC01000896">
    <property type="protein sequence ID" value="MBW81379.1"/>
    <property type="molecule type" value="Transcribed_RNA"/>
</dbReference>
<proteinExistence type="predicted"/>
<reference evidence="2" key="1">
    <citation type="submission" date="2018-02" db="EMBL/GenBank/DDBJ databases">
        <title>Rhizophora mucronata_Transcriptome.</title>
        <authorList>
            <person name="Meera S.P."/>
            <person name="Sreeshan A."/>
            <person name="Augustine A."/>
        </authorList>
    </citation>
    <scope>NUCLEOTIDE SEQUENCE</scope>
    <source>
        <tissue evidence="2">Leaf</tissue>
    </source>
</reference>
<dbReference type="AlphaFoldDB" id="A0A2P2IJJ3"/>
<keyword evidence="1" id="KW-0472">Membrane</keyword>
<keyword evidence="1" id="KW-0812">Transmembrane</keyword>
<keyword evidence="1" id="KW-1133">Transmembrane helix</keyword>
<name>A0A2P2IJJ3_RHIMU</name>
<evidence type="ECO:0000256" key="1">
    <source>
        <dbReference type="SAM" id="Phobius"/>
    </source>
</evidence>
<accession>A0A2P2IJJ3</accession>
<feature type="transmembrane region" description="Helical" evidence="1">
    <location>
        <begin position="20"/>
        <end position="38"/>
    </location>
</feature>
<sequence>MNGDTSLAPGVSGRFFRSNVIYKFIEMVLWICLCVSWLQSDKVELCLFLFSLISSPF</sequence>
<evidence type="ECO:0000313" key="2">
    <source>
        <dbReference type="EMBL" id="MBW81379.1"/>
    </source>
</evidence>
<protein>
    <submittedName>
        <fullName evidence="2">Uncharacterized protein</fullName>
    </submittedName>
</protein>
<organism evidence="2">
    <name type="scientific">Rhizophora mucronata</name>
    <name type="common">Asiatic mangrove</name>
    <dbReference type="NCBI Taxonomy" id="61149"/>
    <lineage>
        <taxon>Eukaryota</taxon>
        <taxon>Viridiplantae</taxon>
        <taxon>Streptophyta</taxon>
        <taxon>Embryophyta</taxon>
        <taxon>Tracheophyta</taxon>
        <taxon>Spermatophyta</taxon>
        <taxon>Magnoliopsida</taxon>
        <taxon>eudicotyledons</taxon>
        <taxon>Gunneridae</taxon>
        <taxon>Pentapetalae</taxon>
        <taxon>rosids</taxon>
        <taxon>fabids</taxon>
        <taxon>Malpighiales</taxon>
        <taxon>Rhizophoraceae</taxon>
        <taxon>Rhizophora</taxon>
    </lineage>
</organism>